<evidence type="ECO:0000313" key="1">
    <source>
        <dbReference type="EMBL" id="CAG8855114.1"/>
    </source>
</evidence>
<feature type="non-terminal residue" evidence="1">
    <location>
        <position position="43"/>
    </location>
</feature>
<name>A0ABN7XLY4_GIGMA</name>
<reference evidence="1 2" key="1">
    <citation type="submission" date="2021-06" db="EMBL/GenBank/DDBJ databases">
        <authorList>
            <person name="Kallberg Y."/>
            <person name="Tangrot J."/>
            <person name="Rosling A."/>
        </authorList>
    </citation>
    <scope>NUCLEOTIDE SEQUENCE [LARGE SCALE GENOMIC DNA]</scope>
    <source>
        <strain evidence="1 2">120-4 pot B 10/14</strain>
    </source>
</reference>
<gene>
    <name evidence="1" type="ORF">GMARGA_LOCUS43935</name>
</gene>
<comment type="caution">
    <text evidence="1">The sequence shown here is derived from an EMBL/GenBank/DDBJ whole genome shotgun (WGS) entry which is preliminary data.</text>
</comment>
<keyword evidence="2" id="KW-1185">Reference proteome</keyword>
<evidence type="ECO:0000313" key="2">
    <source>
        <dbReference type="Proteomes" id="UP000789901"/>
    </source>
</evidence>
<sequence length="43" mass="4971">VEPLTRLQYTILATTFPTFLTVSRHRAKMEYCVAQKAKELLDS</sequence>
<dbReference type="EMBL" id="CAJVQB010146051">
    <property type="protein sequence ID" value="CAG8855114.1"/>
    <property type="molecule type" value="Genomic_DNA"/>
</dbReference>
<dbReference type="Proteomes" id="UP000789901">
    <property type="component" value="Unassembled WGS sequence"/>
</dbReference>
<organism evidence="1 2">
    <name type="scientific">Gigaspora margarita</name>
    <dbReference type="NCBI Taxonomy" id="4874"/>
    <lineage>
        <taxon>Eukaryota</taxon>
        <taxon>Fungi</taxon>
        <taxon>Fungi incertae sedis</taxon>
        <taxon>Mucoromycota</taxon>
        <taxon>Glomeromycotina</taxon>
        <taxon>Glomeromycetes</taxon>
        <taxon>Diversisporales</taxon>
        <taxon>Gigasporaceae</taxon>
        <taxon>Gigaspora</taxon>
    </lineage>
</organism>
<proteinExistence type="predicted"/>
<accession>A0ABN7XLY4</accession>
<protein>
    <submittedName>
        <fullName evidence="1">15163_t:CDS:1</fullName>
    </submittedName>
</protein>
<feature type="non-terminal residue" evidence="1">
    <location>
        <position position="1"/>
    </location>
</feature>